<reference evidence="4 5" key="1">
    <citation type="submission" date="2016-07" db="EMBL/GenBank/DDBJ databases">
        <title>Pervasive Adenine N6-methylation of Active Genes in Fungi.</title>
        <authorList>
            <consortium name="DOE Joint Genome Institute"/>
            <person name="Mondo S.J."/>
            <person name="Dannebaum R.O."/>
            <person name="Kuo R.C."/>
            <person name="Labutti K."/>
            <person name="Haridas S."/>
            <person name="Kuo A."/>
            <person name="Salamov A."/>
            <person name="Ahrendt S.R."/>
            <person name="Lipzen A."/>
            <person name="Sullivan W."/>
            <person name="Andreopoulos W.B."/>
            <person name="Clum A."/>
            <person name="Lindquist E."/>
            <person name="Daum C."/>
            <person name="Ramamoorthy G.K."/>
            <person name="Gryganskyi A."/>
            <person name="Culley D."/>
            <person name="Magnuson J.K."/>
            <person name="James T.Y."/>
            <person name="O'Malley M.A."/>
            <person name="Stajich J.E."/>
            <person name="Spatafora J.W."/>
            <person name="Visel A."/>
            <person name="Grigoriev I.V."/>
        </authorList>
    </citation>
    <scope>NUCLEOTIDE SEQUENCE [LARGE SCALE GENOMIC DNA]</scope>
    <source>
        <strain evidence="4 5">PL171</strain>
    </source>
</reference>
<dbReference type="Proteomes" id="UP000193411">
    <property type="component" value="Unassembled WGS sequence"/>
</dbReference>
<keyword evidence="5" id="KW-1185">Reference proteome</keyword>
<keyword evidence="2" id="KW-0812">Transmembrane</keyword>
<dbReference type="InterPro" id="IPR019545">
    <property type="entry name" value="DM13_domain"/>
</dbReference>
<gene>
    <name evidence="4" type="ORF">BCR44DRAFT_123593</name>
</gene>
<evidence type="ECO:0000313" key="4">
    <source>
        <dbReference type="EMBL" id="ORZ30864.1"/>
    </source>
</evidence>
<feature type="transmembrane region" description="Helical" evidence="2">
    <location>
        <begin position="173"/>
        <end position="195"/>
    </location>
</feature>
<evidence type="ECO:0000256" key="1">
    <source>
        <dbReference type="SAM" id="MobiDB-lite"/>
    </source>
</evidence>
<dbReference type="PROSITE" id="PS51549">
    <property type="entry name" value="DM13"/>
    <property type="match status" value="1"/>
</dbReference>
<feature type="region of interest" description="Disordered" evidence="1">
    <location>
        <begin position="1"/>
        <end position="21"/>
    </location>
</feature>
<sequence>MNPLIYSSSRARRHHGRPRRRLQPDQVPAFIKRDNAIGIEPAISLFPNQPQVSVKIGGKIQVKDGCTLVFNNFTYLPDLGQTVLYAVKAANVSDPNAFPISTDAVTTSDGNVPRVFKLDQGKNLTDFNHIKIFSLQTQVIVGVATLYSTDDEKKATGGKGGAAGTAGASGSAAVASLASGSAGLVAAVAVAGVMLM</sequence>
<proteinExistence type="predicted"/>
<dbReference type="EMBL" id="MCFL01000073">
    <property type="protein sequence ID" value="ORZ30864.1"/>
    <property type="molecule type" value="Genomic_DNA"/>
</dbReference>
<accession>A0A1Y2HA34</accession>
<organism evidence="4 5">
    <name type="scientific">Catenaria anguillulae PL171</name>
    <dbReference type="NCBI Taxonomy" id="765915"/>
    <lineage>
        <taxon>Eukaryota</taxon>
        <taxon>Fungi</taxon>
        <taxon>Fungi incertae sedis</taxon>
        <taxon>Blastocladiomycota</taxon>
        <taxon>Blastocladiomycetes</taxon>
        <taxon>Blastocladiales</taxon>
        <taxon>Catenariaceae</taxon>
        <taxon>Catenaria</taxon>
    </lineage>
</organism>
<feature type="compositionally biased region" description="Basic residues" evidence="1">
    <location>
        <begin position="10"/>
        <end position="21"/>
    </location>
</feature>
<dbReference type="AlphaFoldDB" id="A0A1Y2HA34"/>
<evidence type="ECO:0000313" key="5">
    <source>
        <dbReference type="Proteomes" id="UP000193411"/>
    </source>
</evidence>
<evidence type="ECO:0000259" key="3">
    <source>
        <dbReference type="PROSITE" id="PS51549"/>
    </source>
</evidence>
<feature type="domain" description="DM13" evidence="3">
    <location>
        <begin position="44"/>
        <end position="147"/>
    </location>
</feature>
<evidence type="ECO:0000256" key="2">
    <source>
        <dbReference type="SAM" id="Phobius"/>
    </source>
</evidence>
<comment type="caution">
    <text evidence="4">The sequence shown here is derived from an EMBL/GenBank/DDBJ whole genome shotgun (WGS) entry which is preliminary data.</text>
</comment>
<keyword evidence="2" id="KW-0472">Membrane</keyword>
<name>A0A1Y2HA34_9FUNG</name>
<dbReference type="OrthoDB" id="5573191at2759"/>
<keyword evidence="2" id="KW-1133">Transmembrane helix</keyword>
<protein>
    <recommendedName>
        <fullName evidence="3">DM13 domain-containing protein</fullName>
    </recommendedName>
</protein>